<feature type="region of interest" description="Disordered" evidence="11">
    <location>
        <begin position="184"/>
        <end position="224"/>
    </location>
</feature>
<dbReference type="InterPro" id="IPR027417">
    <property type="entry name" value="P-loop_NTPase"/>
</dbReference>
<keyword evidence="4 14" id="KW-0347">Helicase</keyword>
<sequence>MNPGPDSRSQNILQNANTYNKEEPLPNFHYKPDQSSPSNWSFEPYRRMSISKPTPLGLGRNSQYQSSSRANFGPNRISLMPQSFYKNEKNKTEGMYNSDFYFRFEQNLRQGTQLGLTHWRDSPYRSDTVTQLANAMLLHQPLSQMREPVADYEPQGIATRKFFGNPSLQFQGHQAPAIFTPSNCFTSSSKSRSTSTASSSPFAAPLSSPTLGISLRRENSRRVAPSRYQVTDTNNEINGYLDPIRPPHLLTEKPTPNSQNLVLRHAPPMAQGIRLISPYELPDRIRQTFPYELFNAVQSKCFGSIYNTLDNLIVSAPTGSGKTVLLELAVCKLVESCNEQFKIVYLAPTKSLCSERLRDWQKKFSHLNLTCAELTGDTNQSEMARVRNASIIVTTPEKWDSITRKWSDHHRLVQMVKLFLIDEVHILKDIRGATLEAVVSRMKAIGAQLRFIALSATIPNSEDIAIWLGKDHCNQHLPAHRETFGESFRPVKLQKHVHGFDGTFNDYAFDKFLDGKLTSLLQKYTHRKPMMIFCFTRKSCEATASILSSWWDRQLVNDRAWLAPSRKIVVENKDLQNVITCGVAFHHAGLDSQDRHAIEIGYLKGDINVICCTSTLAVGVNLPCHLVVLKGTVGFQDGVLREYSDLEVMQMLGRAGRPQFDENAVAIIMTRSDKVNHYNQMISGQDILESTLHLNLIEHLNSEINLGSVKDLYQARTWITKTFLSVRMRKNPKYYKIPDITEGGDTDERLEKVCERDITLLQAHGLVSNEERFGCTEYGEAMCKYMVQFETMKLLLSIPKQASMDQILVIICQAIEFKDLRIKSTERSCLRQLNKSPFIKFPIEETISTYCHKVSLVIQIQLGGVQYQEEKEFGAFRRQFSTDKNVIFERIQRLIRCVIDCKAFDRDATSLRHALDLSRSISAEYWDNSNLQLRQIPQIGPVAHRKLCQAGINTIEMFATLDTASIERILSKNPPFGKKMKDILASFPHLNISAKVIEKIPVKVGANPQVRVKCVLGYNNNETPVWNNKKPCIVFMAETSAGELCHFWRGIITKLDKGLELNFTVTLAKLDETIKCYVTCEEIVGTLKYCSLRHDIPSSDFPRSNSELEVHSKNRVKVNVFNNSDEFGIDELEDEEFLAIAKSLERSESEDKSDDFTDISFFDEEPCSMTLSQRKTSSDHRVKEIIESTQMDNGKWTCQHECRDGRLRKNGEKCRHRCCHEGVNRPHKIKQKSSNIKKPTKKEIWKENINNPNSTRKDHLKPEQQECLAGPSQWTREILKPNTERKQKSKQIKTSGDEVEIIDLTDDSPLFLPTELSTSEAISTENEIFRSTGQRDELSCDLDFNLDESTSQLSIFNDYYDMQTSIAKSPPSFEAISSSQTLDSNREILNDIHAENAVLDETIKVSGLGINSRHKSASIDEPSELQPRLTDKIYRAKDTTENVEERNIISRIFSDDGDHPSRTRNNSVKRKRTDSPDTSKSAPQLNKQKCHTQNRNTTESIRSVPDWVEEFDADLIEEIKDYVDFVE</sequence>
<comment type="similarity">
    <text evidence="1">Belongs to the helicase family. SKI2 subfamily.</text>
</comment>
<evidence type="ECO:0000256" key="7">
    <source>
        <dbReference type="ARBA" id="ARBA00023254"/>
    </source>
</evidence>
<evidence type="ECO:0000256" key="1">
    <source>
        <dbReference type="ARBA" id="ARBA00010140"/>
    </source>
</evidence>
<evidence type="ECO:0000259" key="13">
    <source>
        <dbReference type="PROSITE" id="PS51194"/>
    </source>
</evidence>
<evidence type="ECO:0000313" key="14">
    <source>
        <dbReference type="EMBL" id="RKF53227.1"/>
    </source>
</evidence>
<evidence type="ECO:0000256" key="6">
    <source>
        <dbReference type="ARBA" id="ARBA00023235"/>
    </source>
</evidence>
<dbReference type="Gene3D" id="3.40.50.300">
    <property type="entry name" value="P-loop containing nucleotide triphosphate hydrolases"/>
    <property type="match status" value="2"/>
</dbReference>
<keyword evidence="3" id="KW-0378">Hydrolase</keyword>
<feature type="domain" description="Helicase C-terminal" evidence="13">
    <location>
        <begin position="516"/>
        <end position="704"/>
    </location>
</feature>
<evidence type="ECO:0000256" key="11">
    <source>
        <dbReference type="SAM" id="MobiDB-lite"/>
    </source>
</evidence>
<dbReference type="OrthoDB" id="5575at2759"/>
<dbReference type="InterPro" id="IPR001650">
    <property type="entry name" value="Helicase_C-like"/>
</dbReference>
<dbReference type="CDD" id="cd18795">
    <property type="entry name" value="SF2_C_Ski2"/>
    <property type="match status" value="1"/>
</dbReference>
<dbReference type="EMBL" id="MCBR01022323">
    <property type="protein sequence ID" value="RKF53227.1"/>
    <property type="molecule type" value="Genomic_DNA"/>
</dbReference>
<name>A0A420H736_9PEZI</name>
<evidence type="ECO:0000259" key="12">
    <source>
        <dbReference type="PROSITE" id="PS51192"/>
    </source>
</evidence>
<dbReference type="PANTHER" id="PTHR47835">
    <property type="entry name" value="HFM1, ATP DEPENDENT DNA HELICASE HOMOLOG"/>
    <property type="match status" value="1"/>
</dbReference>
<dbReference type="FunFam" id="1.10.10.10:FF:000012">
    <property type="entry name" value="U5 small nuclear ribonucleoprotein helicase"/>
    <property type="match status" value="1"/>
</dbReference>
<dbReference type="Gene3D" id="1.10.10.10">
    <property type="entry name" value="Winged helix-like DNA-binding domain superfamily/Winged helix DNA-binding domain"/>
    <property type="match status" value="1"/>
</dbReference>
<dbReference type="GO" id="GO:0016787">
    <property type="term" value="F:hydrolase activity"/>
    <property type="evidence" value="ECO:0007669"/>
    <property type="project" value="UniProtKB-KW"/>
</dbReference>
<reference evidence="14 15" key="1">
    <citation type="journal article" date="2018" name="BMC Genomics">
        <title>Comparative genome analyses reveal sequence features reflecting distinct modes of host-adaptation between dicot and monocot powdery mildew.</title>
        <authorList>
            <person name="Wu Y."/>
            <person name="Ma X."/>
            <person name="Pan Z."/>
            <person name="Kale S.D."/>
            <person name="Song Y."/>
            <person name="King H."/>
            <person name="Zhang Q."/>
            <person name="Presley C."/>
            <person name="Deng X."/>
            <person name="Wei C.I."/>
            <person name="Xiao S."/>
        </authorList>
    </citation>
    <scope>NUCLEOTIDE SEQUENCE [LARGE SCALE GENOMIC DNA]</scope>
    <source>
        <strain evidence="14">UCSC1</strain>
    </source>
</reference>
<protein>
    <recommendedName>
        <fullName evidence="9">DNA 3'-5' helicase</fullName>
        <ecNumber evidence="9">5.6.2.4</ecNumber>
    </recommendedName>
</protein>
<gene>
    <name evidence="14" type="ORF">GcC1_223020</name>
</gene>
<evidence type="ECO:0000256" key="8">
    <source>
        <dbReference type="ARBA" id="ARBA00034617"/>
    </source>
</evidence>
<dbReference type="Gene3D" id="1.10.3380.10">
    <property type="entry name" value="Sec63 N-terminal domain-like domain"/>
    <property type="match status" value="1"/>
</dbReference>
<feature type="compositionally biased region" description="Low complexity" evidence="11">
    <location>
        <begin position="186"/>
        <end position="210"/>
    </location>
</feature>
<feature type="compositionally biased region" description="Polar residues" evidence="11">
    <location>
        <begin position="60"/>
        <end position="70"/>
    </location>
</feature>
<organism evidence="14 15">
    <name type="scientific">Golovinomyces cichoracearum</name>
    <dbReference type="NCBI Taxonomy" id="62708"/>
    <lineage>
        <taxon>Eukaryota</taxon>
        <taxon>Fungi</taxon>
        <taxon>Dikarya</taxon>
        <taxon>Ascomycota</taxon>
        <taxon>Pezizomycotina</taxon>
        <taxon>Leotiomycetes</taxon>
        <taxon>Erysiphales</taxon>
        <taxon>Erysiphaceae</taxon>
        <taxon>Golovinomyces</taxon>
    </lineage>
</organism>
<feature type="compositionally biased region" description="Basic and acidic residues" evidence="11">
    <location>
        <begin position="1452"/>
        <end position="1461"/>
    </location>
</feature>
<dbReference type="InterPro" id="IPR011545">
    <property type="entry name" value="DEAD/DEAH_box_helicase_dom"/>
</dbReference>
<dbReference type="SMART" id="SM00490">
    <property type="entry name" value="HELICc"/>
    <property type="match status" value="1"/>
</dbReference>
<feature type="compositionally biased region" description="Polar residues" evidence="11">
    <location>
        <begin position="1476"/>
        <end position="1501"/>
    </location>
</feature>
<dbReference type="FunFam" id="1.10.3380.10:FF:000012">
    <property type="entry name" value="DEAD/DEAH box DNA helicase"/>
    <property type="match status" value="1"/>
</dbReference>
<dbReference type="Pfam" id="PF23445">
    <property type="entry name" value="WHD_SNRNP200"/>
    <property type="match status" value="1"/>
</dbReference>
<evidence type="ECO:0000256" key="9">
    <source>
        <dbReference type="ARBA" id="ARBA00034808"/>
    </source>
</evidence>
<dbReference type="InterPro" id="IPR052247">
    <property type="entry name" value="Meiotic_Crossover_Helicase"/>
</dbReference>
<dbReference type="Pfam" id="PF02889">
    <property type="entry name" value="Sec63"/>
    <property type="match status" value="1"/>
</dbReference>
<dbReference type="SMART" id="SM00973">
    <property type="entry name" value="Sec63"/>
    <property type="match status" value="1"/>
</dbReference>
<evidence type="ECO:0000313" key="15">
    <source>
        <dbReference type="Proteomes" id="UP000285405"/>
    </source>
</evidence>
<dbReference type="EC" id="5.6.2.4" evidence="9"/>
<keyword evidence="5" id="KW-0067">ATP-binding</keyword>
<dbReference type="SUPFAM" id="SSF52540">
    <property type="entry name" value="P-loop containing nucleoside triphosphate hydrolases"/>
    <property type="match status" value="1"/>
</dbReference>
<keyword evidence="2" id="KW-0547">Nucleotide-binding</keyword>
<keyword evidence="7" id="KW-0469">Meiosis</keyword>
<dbReference type="InterPro" id="IPR057842">
    <property type="entry name" value="WH_MER3"/>
</dbReference>
<dbReference type="GO" id="GO:0005524">
    <property type="term" value="F:ATP binding"/>
    <property type="evidence" value="ECO:0007669"/>
    <property type="project" value="UniProtKB-KW"/>
</dbReference>
<comment type="caution">
    <text evidence="14">The sequence shown here is derived from an EMBL/GenBank/DDBJ whole genome shotgun (WGS) entry which is preliminary data.</text>
</comment>
<evidence type="ECO:0000256" key="3">
    <source>
        <dbReference type="ARBA" id="ARBA00022801"/>
    </source>
</evidence>
<evidence type="ECO:0000256" key="10">
    <source>
        <dbReference type="ARBA" id="ARBA00048988"/>
    </source>
</evidence>
<feature type="region of interest" description="Disordered" evidence="11">
    <location>
        <begin position="1"/>
        <end position="73"/>
    </location>
</feature>
<dbReference type="GO" id="GO:0043138">
    <property type="term" value="F:3'-5' DNA helicase activity"/>
    <property type="evidence" value="ECO:0007669"/>
    <property type="project" value="UniProtKB-EC"/>
</dbReference>
<dbReference type="InterPro" id="IPR036388">
    <property type="entry name" value="WH-like_DNA-bd_sf"/>
</dbReference>
<dbReference type="InterPro" id="IPR014001">
    <property type="entry name" value="Helicase_ATP-bd"/>
</dbReference>
<dbReference type="Proteomes" id="UP000285405">
    <property type="component" value="Unassembled WGS sequence"/>
</dbReference>
<comment type="catalytic activity">
    <reaction evidence="10">
        <text>ATP + H2O = ADP + phosphate + H(+)</text>
        <dbReference type="Rhea" id="RHEA:13065"/>
        <dbReference type="ChEBI" id="CHEBI:15377"/>
        <dbReference type="ChEBI" id="CHEBI:15378"/>
        <dbReference type="ChEBI" id="CHEBI:30616"/>
        <dbReference type="ChEBI" id="CHEBI:43474"/>
        <dbReference type="ChEBI" id="CHEBI:456216"/>
        <dbReference type="EC" id="5.6.2.4"/>
    </reaction>
</comment>
<dbReference type="GO" id="GO:0003676">
    <property type="term" value="F:nucleic acid binding"/>
    <property type="evidence" value="ECO:0007669"/>
    <property type="project" value="InterPro"/>
</dbReference>
<evidence type="ECO:0000256" key="2">
    <source>
        <dbReference type="ARBA" id="ARBA00022741"/>
    </source>
</evidence>
<dbReference type="PANTHER" id="PTHR47835:SF3">
    <property type="entry name" value="HELICASE FOR MEIOSIS 1"/>
    <property type="match status" value="1"/>
</dbReference>
<dbReference type="Pfam" id="PF00270">
    <property type="entry name" value="DEAD"/>
    <property type="match status" value="1"/>
</dbReference>
<evidence type="ECO:0000256" key="5">
    <source>
        <dbReference type="ARBA" id="ARBA00022840"/>
    </source>
</evidence>
<dbReference type="InterPro" id="IPR004179">
    <property type="entry name" value="Sec63-dom"/>
</dbReference>
<dbReference type="SMART" id="SM00487">
    <property type="entry name" value="DEXDc"/>
    <property type="match status" value="1"/>
</dbReference>
<dbReference type="Pfam" id="PF00271">
    <property type="entry name" value="Helicase_C"/>
    <property type="match status" value="1"/>
</dbReference>
<evidence type="ECO:0000256" key="4">
    <source>
        <dbReference type="ARBA" id="ARBA00022806"/>
    </source>
</evidence>
<dbReference type="PROSITE" id="PS51192">
    <property type="entry name" value="HELICASE_ATP_BIND_1"/>
    <property type="match status" value="1"/>
</dbReference>
<dbReference type="GO" id="GO:0051321">
    <property type="term" value="P:meiotic cell cycle"/>
    <property type="evidence" value="ECO:0007669"/>
    <property type="project" value="UniProtKB-KW"/>
</dbReference>
<dbReference type="SUPFAM" id="SSF158702">
    <property type="entry name" value="Sec63 N-terminal domain-like"/>
    <property type="match status" value="1"/>
</dbReference>
<accession>A0A420H736</accession>
<feature type="region of interest" description="Disordered" evidence="11">
    <location>
        <begin position="1452"/>
        <end position="1501"/>
    </location>
</feature>
<keyword evidence="6" id="KW-0413">Isomerase</keyword>
<dbReference type="PROSITE" id="PS51194">
    <property type="entry name" value="HELICASE_CTER"/>
    <property type="match status" value="1"/>
</dbReference>
<proteinExistence type="inferred from homology"/>
<feature type="domain" description="Helicase ATP-binding" evidence="12">
    <location>
        <begin position="303"/>
        <end position="476"/>
    </location>
</feature>
<comment type="catalytic activity">
    <reaction evidence="8">
        <text>Couples ATP hydrolysis with the unwinding of duplex DNA by translocating in the 3'-5' direction.</text>
        <dbReference type="EC" id="5.6.2.4"/>
    </reaction>
</comment>
<feature type="compositionally biased region" description="Polar residues" evidence="11">
    <location>
        <begin position="7"/>
        <end position="19"/>
    </location>
</feature>